<dbReference type="NCBIfam" id="TIGR00074">
    <property type="entry name" value="hypC_hupF"/>
    <property type="match status" value="1"/>
</dbReference>
<protein>
    <submittedName>
        <fullName evidence="2">HypC/HybG/HupF family hydrogenase formation chaperone</fullName>
    </submittedName>
</protein>
<dbReference type="GO" id="GO:1902670">
    <property type="term" value="F:carbon dioxide binding"/>
    <property type="evidence" value="ECO:0007669"/>
    <property type="project" value="TreeGrafter"/>
</dbReference>
<reference evidence="2" key="1">
    <citation type="submission" date="2022-11" db="EMBL/GenBank/DDBJ databases">
        <title>Parathalassolutuus dongxingensis gen. nov., sp. nov., a novel member of family Oceanospirillaceae isolated from a coastal shrimp pond in Guangxi, China.</title>
        <authorList>
            <person name="Chen H."/>
        </authorList>
    </citation>
    <scope>NUCLEOTIDE SEQUENCE</scope>
    <source>
        <strain evidence="2">G-43</strain>
    </source>
</reference>
<dbReference type="Gene3D" id="2.30.30.140">
    <property type="match status" value="1"/>
</dbReference>
<dbReference type="AlphaFoldDB" id="A0A9X3EDJ4"/>
<sequence length="91" mass="9746">MCLAIPVQIEQIHDEFSAIANIGGLKKEINIALVDDLQVGDYVILHVGFALKKLDEEEALRTLALFAEMGIDVPAELASDAELPGTGEVVS</sequence>
<dbReference type="PANTHER" id="PTHR35177:SF2">
    <property type="entry name" value="HYDROGENASE MATURATION FACTOR HYBG"/>
    <property type="match status" value="1"/>
</dbReference>
<evidence type="ECO:0000256" key="1">
    <source>
        <dbReference type="ARBA" id="ARBA00006018"/>
    </source>
</evidence>
<keyword evidence="3" id="KW-1185">Reference proteome</keyword>
<gene>
    <name evidence="2" type="ORF">OUO13_06525</name>
</gene>
<dbReference type="GO" id="GO:0051604">
    <property type="term" value="P:protein maturation"/>
    <property type="evidence" value="ECO:0007669"/>
    <property type="project" value="TreeGrafter"/>
</dbReference>
<dbReference type="PROSITE" id="PS01097">
    <property type="entry name" value="HUPF_HYPC"/>
    <property type="match status" value="1"/>
</dbReference>
<name>A0A9X3EDJ4_9GAMM</name>
<evidence type="ECO:0000313" key="3">
    <source>
        <dbReference type="Proteomes" id="UP001150830"/>
    </source>
</evidence>
<dbReference type="InterPro" id="IPR019812">
    <property type="entry name" value="Hydgase_assmbl_chp_CS"/>
</dbReference>
<dbReference type="FunFam" id="2.30.30.140:FF:000022">
    <property type="entry name" value="Hydrogenase assembly chaperone HybG"/>
    <property type="match status" value="1"/>
</dbReference>
<dbReference type="RefSeq" id="WP_283173051.1">
    <property type="nucleotide sequence ID" value="NZ_JAPNOA010000019.1"/>
</dbReference>
<organism evidence="2 3">
    <name type="scientific">Parathalassolituus penaei</name>
    <dbReference type="NCBI Taxonomy" id="2997323"/>
    <lineage>
        <taxon>Bacteria</taxon>
        <taxon>Pseudomonadati</taxon>
        <taxon>Pseudomonadota</taxon>
        <taxon>Gammaproteobacteria</taxon>
        <taxon>Oceanospirillales</taxon>
        <taxon>Oceanospirillaceae</taxon>
        <taxon>Parathalassolituus</taxon>
    </lineage>
</organism>
<dbReference type="InterPro" id="IPR001109">
    <property type="entry name" value="Hydrogenase_HupF/HypC"/>
</dbReference>
<comment type="similarity">
    <text evidence="1">Belongs to the HupF/HypC family.</text>
</comment>
<accession>A0A9X3EDJ4</accession>
<evidence type="ECO:0000313" key="2">
    <source>
        <dbReference type="EMBL" id="MCY0964834.1"/>
    </source>
</evidence>
<dbReference type="SUPFAM" id="SSF159127">
    <property type="entry name" value="HupF/HypC-like"/>
    <property type="match status" value="1"/>
</dbReference>
<dbReference type="Pfam" id="PF01455">
    <property type="entry name" value="HupF_HypC"/>
    <property type="match status" value="1"/>
</dbReference>
<dbReference type="GO" id="GO:0005506">
    <property type="term" value="F:iron ion binding"/>
    <property type="evidence" value="ECO:0007669"/>
    <property type="project" value="TreeGrafter"/>
</dbReference>
<proteinExistence type="inferred from homology"/>
<dbReference type="EMBL" id="JAPNOA010000019">
    <property type="protein sequence ID" value="MCY0964834.1"/>
    <property type="molecule type" value="Genomic_DNA"/>
</dbReference>
<dbReference type="PANTHER" id="PTHR35177">
    <property type="entry name" value="HYDROGENASE MATURATION FACTOR HYBG"/>
    <property type="match status" value="1"/>
</dbReference>
<comment type="caution">
    <text evidence="2">The sequence shown here is derived from an EMBL/GenBank/DDBJ whole genome shotgun (WGS) entry which is preliminary data.</text>
</comment>
<dbReference type="PRINTS" id="PR00445">
    <property type="entry name" value="HUPFHYPC"/>
</dbReference>
<dbReference type="Proteomes" id="UP001150830">
    <property type="component" value="Unassembled WGS sequence"/>
</dbReference>